<feature type="site" description="ATP" evidence="11">
    <location>
        <position position="39"/>
    </location>
</feature>
<dbReference type="Gene3D" id="3.30.200.70">
    <property type="match status" value="1"/>
</dbReference>
<dbReference type="GO" id="GO:0106310">
    <property type="term" value="F:protein serine kinase activity"/>
    <property type="evidence" value="ECO:0007669"/>
    <property type="project" value="RHEA"/>
</dbReference>
<evidence type="ECO:0000256" key="5">
    <source>
        <dbReference type="ARBA" id="ARBA00022723"/>
    </source>
</evidence>
<keyword evidence="4 11" id="KW-0808">Transferase</keyword>
<keyword evidence="14" id="KW-1185">Reference proteome</keyword>
<dbReference type="InterPro" id="IPR011009">
    <property type="entry name" value="Kinase-like_dom_sf"/>
</dbReference>
<keyword evidence="6 11" id="KW-0547">Nucleotide-binding</keyword>
<dbReference type="Proteomes" id="UP000288293">
    <property type="component" value="Unassembled WGS sequence"/>
</dbReference>
<name>A0A432WA72_9GAMM</name>
<dbReference type="RefSeq" id="WP_126803863.1">
    <property type="nucleotide sequence ID" value="NZ_PIPL01000001.1"/>
</dbReference>
<evidence type="ECO:0000256" key="8">
    <source>
        <dbReference type="ARBA" id="ARBA00022840"/>
    </source>
</evidence>
<evidence type="ECO:0000256" key="1">
    <source>
        <dbReference type="ARBA" id="ARBA00022490"/>
    </source>
</evidence>
<feature type="active site" description="Proton acceptor" evidence="11">
    <location>
        <position position="204"/>
    </location>
</feature>
<comment type="cofactor">
    <cofactor evidence="11">
        <name>Mg(2+)</name>
        <dbReference type="ChEBI" id="CHEBI:18420"/>
    </cofactor>
</comment>
<evidence type="ECO:0000256" key="3">
    <source>
        <dbReference type="ARBA" id="ARBA00022553"/>
    </source>
</evidence>
<organism evidence="13 14">
    <name type="scientific">Aliidiomarina minuta</name>
    <dbReference type="NCBI Taxonomy" id="880057"/>
    <lineage>
        <taxon>Bacteria</taxon>
        <taxon>Pseudomonadati</taxon>
        <taxon>Pseudomonadota</taxon>
        <taxon>Gammaproteobacteria</taxon>
        <taxon>Alteromonadales</taxon>
        <taxon>Idiomarinaceae</taxon>
        <taxon>Aliidiomarina</taxon>
    </lineage>
</organism>
<comment type="catalytic activity">
    <reaction evidence="11">
        <text>L-seryl-[protein] + ATP = O-phospho-L-seryl-[protein] + ADP + H(+)</text>
        <dbReference type="Rhea" id="RHEA:17989"/>
        <dbReference type="Rhea" id="RHEA-COMP:9863"/>
        <dbReference type="Rhea" id="RHEA-COMP:11604"/>
        <dbReference type="ChEBI" id="CHEBI:15378"/>
        <dbReference type="ChEBI" id="CHEBI:29999"/>
        <dbReference type="ChEBI" id="CHEBI:30616"/>
        <dbReference type="ChEBI" id="CHEBI:83421"/>
        <dbReference type="ChEBI" id="CHEBI:456216"/>
        <dbReference type="EC" id="2.7.11.1"/>
    </reaction>
</comment>
<dbReference type="GO" id="GO:0005524">
    <property type="term" value="F:ATP binding"/>
    <property type="evidence" value="ECO:0007669"/>
    <property type="project" value="UniProtKB-UniRule"/>
</dbReference>
<keyword evidence="1 11" id="KW-0963">Cytoplasm</keyword>
<evidence type="ECO:0000256" key="4">
    <source>
        <dbReference type="ARBA" id="ARBA00022679"/>
    </source>
</evidence>
<feature type="binding site" evidence="11">
    <location>
        <position position="221"/>
    </location>
    <ligand>
        <name>Mg(2+)</name>
        <dbReference type="ChEBI" id="CHEBI:18420"/>
    </ligand>
</feature>
<evidence type="ECO:0000313" key="14">
    <source>
        <dbReference type="Proteomes" id="UP000288293"/>
    </source>
</evidence>
<evidence type="ECO:0000256" key="10">
    <source>
        <dbReference type="ARBA" id="ARBA00023016"/>
    </source>
</evidence>
<dbReference type="GO" id="GO:0004674">
    <property type="term" value="F:protein serine/threonine kinase activity"/>
    <property type="evidence" value="ECO:0007669"/>
    <property type="project" value="UniProtKB-UniRule"/>
</dbReference>
<feature type="binding site" evidence="11">
    <location>
        <position position="209"/>
    </location>
    <ligand>
        <name>Mg(2+)</name>
        <dbReference type="ChEBI" id="CHEBI:18420"/>
    </ligand>
</feature>
<dbReference type="OrthoDB" id="5392197at2"/>
<dbReference type="EC" id="2.7.11.1" evidence="11"/>
<dbReference type="Pfam" id="PF01636">
    <property type="entry name" value="APH"/>
    <property type="match status" value="1"/>
</dbReference>
<dbReference type="GO" id="GO:0005737">
    <property type="term" value="C:cytoplasm"/>
    <property type="evidence" value="ECO:0007669"/>
    <property type="project" value="UniProtKB-SubCell"/>
</dbReference>
<protein>
    <recommendedName>
        <fullName evidence="11">Stress response kinase A</fullName>
        <ecNumber evidence="11">2.7.11.1</ecNumber>
    </recommendedName>
    <alternativeName>
        <fullName evidence="11">Serine/threonine-protein kinase SrkA</fullName>
    </alternativeName>
</protein>
<evidence type="ECO:0000256" key="2">
    <source>
        <dbReference type="ARBA" id="ARBA00022527"/>
    </source>
</evidence>
<comment type="subunit">
    <text evidence="11">Monomer.</text>
</comment>
<comment type="subcellular location">
    <subcellularLocation>
        <location evidence="11">Cytoplasm</location>
    </subcellularLocation>
</comment>
<accession>A0A432WA72</accession>
<dbReference type="GO" id="GO:0000287">
    <property type="term" value="F:magnesium ion binding"/>
    <property type="evidence" value="ECO:0007669"/>
    <property type="project" value="UniProtKB-UniRule"/>
</dbReference>
<comment type="catalytic activity">
    <reaction evidence="11">
        <text>L-threonyl-[protein] + ATP = O-phospho-L-threonyl-[protein] + ADP + H(+)</text>
        <dbReference type="Rhea" id="RHEA:46608"/>
        <dbReference type="Rhea" id="RHEA-COMP:11060"/>
        <dbReference type="Rhea" id="RHEA-COMP:11605"/>
        <dbReference type="ChEBI" id="CHEBI:15378"/>
        <dbReference type="ChEBI" id="CHEBI:30013"/>
        <dbReference type="ChEBI" id="CHEBI:30616"/>
        <dbReference type="ChEBI" id="CHEBI:61977"/>
        <dbReference type="ChEBI" id="CHEBI:456216"/>
        <dbReference type="EC" id="2.7.11.1"/>
    </reaction>
</comment>
<dbReference type="NCBIfam" id="NF008738">
    <property type="entry name" value="PRK11768.1"/>
    <property type="match status" value="1"/>
</dbReference>
<dbReference type="InterPro" id="IPR032882">
    <property type="entry name" value="SrkA/RdoA"/>
</dbReference>
<dbReference type="AlphaFoldDB" id="A0A432WA72"/>
<evidence type="ECO:0000256" key="6">
    <source>
        <dbReference type="ARBA" id="ARBA00022741"/>
    </source>
</evidence>
<comment type="similarity">
    <text evidence="11">Belongs to the SrkA/RdoA protein kinase family.</text>
</comment>
<dbReference type="HAMAP" id="MF_01497">
    <property type="entry name" value="SrkA_kinase"/>
    <property type="match status" value="1"/>
</dbReference>
<keyword evidence="5 11" id="KW-0479">Metal-binding</keyword>
<dbReference type="EMBL" id="PIPL01000001">
    <property type="protein sequence ID" value="RUO27050.1"/>
    <property type="molecule type" value="Genomic_DNA"/>
</dbReference>
<reference evidence="13 14" key="1">
    <citation type="journal article" date="2011" name="Front. Microbiol.">
        <title>Genomic signatures of strain selection and enhancement in Bacillus atrophaeus var. globigii, a historical biowarfare simulant.</title>
        <authorList>
            <person name="Gibbons H.S."/>
            <person name="Broomall S.M."/>
            <person name="McNew L.A."/>
            <person name="Daligault H."/>
            <person name="Chapman C."/>
            <person name="Bruce D."/>
            <person name="Karavis M."/>
            <person name="Krepps M."/>
            <person name="McGregor P.A."/>
            <person name="Hong C."/>
            <person name="Park K.H."/>
            <person name="Akmal A."/>
            <person name="Feldman A."/>
            <person name="Lin J.S."/>
            <person name="Chang W.E."/>
            <person name="Higgs B.W."/>
            <person name="Demirev P."/>
            <person name="Lindquist J."/>
            <person name="Liem A."/>
            <person name="Fochler E."/>
            <person name="Read T.D."/>
            <person name="Tapia R."/>
            <person name="Johnson S."/>
            <person name="Bishop-Lilly K.A."/>
            <person name="Detter C."/>
            <person name="Han C."/>
            <person name="Sozhamannan S."/>
            <person name="Rosenzweig C.N."/>
            <person name="Skowronski E.W."/>
        </authorList>
    </citation>
    <scope>NUCLEOTIDE SEQUENCE [LARGE SCALE GENOMIC DNA]</scope>
    <source>
        <strain evidence="13 14">MLST1</strain>
    </source>
</reference>
<dbReference type="Gene3D" id="1.10.510.10">
    <property type="entry name" value="Transferase(Phosphotransferase) domain 1"/>
    <property type="match status" value="1"/>
</dbReference>
<sequence length="332" mass="38452">MSELSQQDFSFQGLTPDLIMDALESVDVWPESGLLALNSYENRVYQFIAANNKRYVVKFYRPERWTDAQILEEHSFTKELLEAEIPVVAPLELAGSTLPHYKGYRFAVFNSVGGRALEADQEEHLFQLGRQIGRLHMVGKARPFKERPLLFMPQDLIDAEATLTECSLIPQAMRTPFFTIFRHVVDRLKDFDIKQVNSIRLHGDCHVGNLLWGDQGLTFVDLDDCRQGPAIQDLWMMLSGDRYAQQLQLDTLVDGYDEFASFDTKELALIEPLRAWRIIQYMAWLAKRWQDPAFPRSFSWFAEEAYWERQVLTLKEQLAAFDESPLSLQPGY</sequence>
<keyword evidence="9 11" id="KW-0460">Magnesium</keyword>
<keyword evidence="10 11" id="KW-0346">Stress response</keyword>
<feature type="domain" description="Aminoglycoside phosphotransferase" evidence="12">
    <location>
        <begin position="39"/>
        <end position="262"/>
    </location>
</feature>
<evidence type="ECO:0000313" key="13">
    <source>
        <dbReference type="EMBL" id="RUO27050.1"/>
    </source>
</evidence>
<comment type="function">
    <text evidence="11">A protein kinase that phosphorylates Ser and Thr residues. Probably acts to suppress the effects of stress linked to accumulation of reactive oxygen species. Probably involved in the extracytoplasmic stress response.</text>
</comment>
<comment type="caution">
    <text evidence="13">The sequence shown here is derived from an EMBL/GenBank/DDBJ whole genome shotgun (WGS) entry which is preliminary data.</text>
</comment>
<proteinExistence type="inferred from homology"/>
<dbReference type="InterPro" id="IPR002575">
    <property type="entry name" value="Aminoglycoside_PTrfase"/>
</dbReference>
<evidence type="ECO:0000256" key="11">
    <source>
        <dbReference type="HAMAP-Rule" id="MF_01497"/>
    </source>
</evidence>
<evidence type="ECO:0000256" key="9">
    <source>
        <dbReference type="ARBA" id="ARBA00022842"/>
    </source>
</evidence>
<keyword evidence="3 11" id="KW-0597">Phosphoprotein</keyword>
<keyword evidence="8 11" id="KW-0067">ATP-binding</keyword>
<keyword evidence="7 11" id="KW-0418">Kinase</keyword>
<keyword evidence="2 11" id="KW-0723">Serine/threonine-protein kinase</keyword>
<gene>
    <name evidence="11" type="primary">srkA</name>
    <name evidence="13" type="ORF">CWE09_10275</name>
</gene>
<dbReference type="PANTHER" id="PTHR39573:SF1">
    <property type="entry name" value="STRESS RESPONSE KINASE A"/>
    <property type="match status" value="1"/>
</dbReference>
<dbReference type="Gene3D" id="1.20.1270.170">
    <property type="match status" value="1"/>
</dbReference>
<dbReference type="SUPFAM" id="SSF56112">
    <property type="entry name" value="Protein kinase-like (PK-like)"/>
    <property type="match status" value="1"/>
</dbReference>
<feature type="active site" evidence="11">
    <location>
        <position position="221"/>
    </location>
</feature>
<evidence type="ECO:0000256" key="7">
    <source>
        <dbReference type="ARBA" id="ARBA00022777"/>
    </source>
</evidence>
<evidence type="ECO:0000259" key="12">
    <source>
        <dbReference type="Pfam" id="PF01636"/>
    </source>
</evidence>
<dbReference type="PANTHER" id="PTHR39573">
    <property type="entry name" value="STRESS RESPONSE KINASE A"/>
    <property type="match status" value="1"/>
</dbReference>